<evidence type="ECO:0000313" key="7">
    <source>
        <dbReference type="RefSeq" id="XP_036361566.1"/>
    </source>
</evidence>
<dbReference type="SUPFAM" id="SSF50156">
    <property type="entry name" value="PDZ domain-like"/>
    <property type="match status" value="1"/>
</dbReference>
<name>A0A7E6F156_9MOLL</name>
<dbReference type="AlphaFoldDB" id="A0A7E6F156"/>
<evidence type="ECO:0000313" key="6">
    <source>
        <dbReference type="Proteomes" id="UP000515154"/>
    </source>
</evidence>
<comment type="similarity">
    <text evidence="2">Belongs to the syntrophin family.</text>
</comment>
<dbReference type="CDD" id="cd06801">
    <property type="entry name" value="PDZ_syntrophin-like"/>
    <property type="match status" value="1"/>
</dbReference>
<dbReference type="Proteomes" id="UP000515154">
    <property type="component" value="Linkage group LG9"/>
</dbReference>
<dbReference type="SUPFAM" id="SSF50729">
    <property type="entry name" value="PH domain-like"/>
    <property type="match status" value="1"/>
</dbReference>
<dbReference type="PROSITE" id="PS50106">
    <property type="entry name" value="PDZ"/>
    <property type="match status" value="1"/>
</dbReference>
<dbReference type="GO" id="GO:0005856">
    <property type="term" value="C:cytoskeleton"/>
    <property type="evidence" value="ECO:0007669"/>
    <property type="project" value="UniProtKB-SubCell"/>
</dbReference>
<sequence>MAVLIIIDEQHVGEIKQGLVVIHDGRNRVITARLKLTEGLLSVQKEEIVCTSANSQENKILNQVRLVTIVKEADEGLGLSVKGGAEHKLPVLISRIVKGLAADRSGQLFVGDAILKVNSVSVEIATHDEVVQALKNAGEKLTLTVKHFKQASYFLNRGQMQEQSTPSKRNTSGWLQLEKQWVNMTSIPLLYAYITRYMAGTDKLRPNAFEVVGVDGVTSGVVVCEDTRALAEWIQCISEGINHQFRNLISKWNKMLIPEEQIFHVCWCFEKVQVNRQCQAWRAKFLALKGSEIFLFDTPPADLRDWNQCERVSKVYESMFKILKDTELTDDRQHCFIIQTGSGSSIYLSLESRSEVLQLEKAWYRTNHHAVTLLKSKTFGCTWRSCLSGLTLDIHVGFSLYDSETRSYMWTYRFSQLKGSSDDGKSKLKLLFQNDSTKLIETREIECTNLQTLLFCIHAFLSAKLASVDPGFLHNF</sequence>
<dbReference type="KEGG" id="osn:115215426"/>
<dbReference type="RefSeq" id="XP_036361566.1">
    <property type="nucleotide sequence ID" value="XM_036505673.1"/>
</dbReference>
<evidence type="ECO:0000256" key="2">
    <source>
        <dbReference type="ARBA" id="ARBA00010798"/>
    </source>
</evidence>
<gene>
    <name evidence="7" type="primary">LOC115215426</name>
</gene>
<dbReference type="GO" id="GO:0005198">
    <property type="term" value="F:structural molecule activity"/>
    <property type="evidence" value="ECO:0007669"/>
    <property type="project" value="InterPro"/>
</dbReference>
<dbReference type="InterPro" id="IPR036034">
    <property type="entry name" value="PDZ_sf"/>
</dbReference>
<reference evidence="7" key="1">
    <citation type="submission" date="2025-08" db="UniProtKB">
        <authorList>
            <consortium name="RefSeq"/>
        </authorList>
    </citation>
    <scope>IDENTIFICATION</scope>
</reference>
<dbReference type="InterPro" id="IPR001478">
    <property type="entry name" value="PDZ"/>
</dbReference>
<keyword evidence="6" id="KW-1185">Reference proteome</keyword>
<dbReference type="Pfam" id="PF00595">
    <property type="entry name" value="PDZ"/>
    <property type="match status" value="1"/>
</dbReference>
<keyword evidence="3" id="KW-0963">Cytoplasm</keyword>
<comment type="subcellular location">
    <subcellularLocation>
        <location evidence="1">Cytoplasm</location>
        <location evidence="1">Cytoskeleton</location>
    </subcellularLocation>
</comment>
<evidence type="ECO:0000256" key="3">
    <source>
        <dbReference type="ARBA" id="ARBA00022490"/>
    </source>
</evidence>
<dbReference type="Gene3D" id="2.30.42.10">
    <property type="match status" value="1"/>
</dbReference>
<dbReference type="SMART" id="SM00228">
    <property type="entry name" value="PDZ"/>
    <property type="match status" value="1"/>
</dbReference>
<keyword evidence="4" id="KW-0206">Cytoskeleton</keyword>
<dbReference type="PANTHER" id="PTHR10554">
    <property type="entry name" value="SYNTROPHIN"/>
    <property type="match status" value="1"/>
</dbReference>
<evidence type="ECO:0000256" key="1">
    <source>
        <dbReference type="ARBA" id="ARBA00004245"/>
    </source>
</evidence>
<dbReference type="InterPro" id="IPR015482">
    <property type="entry name" value="Syntrophin"/>
</dbReference>
<organism evidence="6 7">
    <name type="scientific">Octopus sinensis</name>
    <name type="common">East Asian common octopus</name>
    <dbReference type="NCBI Taxonomy" id="2607531"/>
    <lineage>
        <taxon>Eukaryota</taxon>
        <taxon>Metazoa</taxon>
        <taxon>Spiralia</taxon>
        <taxon>Lophotrochozoa</taxon>
        <taxon>Mollusca</taxon>
        <taxon>Cephalopoda</taxon>
        <taxon>Coleoidea</taxon>
        <taxon>Octopodiformes</taxon>
        <taxon>Octopoda</taxon>
        <taxon>Incirrata</taxon>
        <taxon>Octopodidae</taxon>
        <taxon>Octopus</taxon>
    </lineage>
</organism>
<evidence type="ECO:0000259" key="5">
    <source>
        <dbReference type="PROSITE" id="PS50106"/>
    </source>
</evidence>
<dbReference type="Pfam" id="PF23012">
    <property type="entry name" value="Syntrophin_4th"/>
    <property type="match status" value="1"/>
</dbReference>
<accession>A0A7E6F156</accession>
<evidence type="ECO:0000256" key="4">
    <source>
        <dbReference type="ARBA" id="ARBA00023212"/>
    </source>
</evidence>
<dbReference type="GO" id="GO:0016010">
    <property type="term" value="C:dystrophin-associated glycoprotein complex"/>
    <property type="evidence" value="ECO:0007669"/>
    <property type="project" value="TreeGrafter"/>
</dbReference>
<feature type="domain" description="PDZ" evidence="5">
    <location>
        <begin position="66"/>
        <end position="149"/>
    </location>
</feature>
<dbReference type="PANTHER" id="PTHR10554:SF1">
    <property type="entry name" value="FI16515P1"/>
    <property type="match status" value="1"/>
</dbReference>
<protein>
    <submittedName>
        <fullName evidence="7">Gamma-1-syntrophin-like</fullName>
    </submittedName>
</protein>
<dbReference type="InterPro" id="IPR055108">
    <property type="entry name" value="Syntrophin_4th"/>
</dbReference>
<proteinExistence type="inferred from homology"/>